<dbReference type="Proteomes" id="UP000577956">
    <property type="component" value="Unassembled WGS sequence"/>
</dbReference>
<dbReference type="Gene3D" id="1.25.40.10">
    <property type="entry name" value="Tetratricopeptide repeat domain"/>
    <property type="match status" value="1"/>
</dbReference>
<accession>A0A7Y9JYV6</accession>
<comment type="caution">
    <text evidence="2">The sequence shown here is derived from an EMBL/GenBank/DDBJ whole genome shotgun (WGS) entry which is preliminary data.</text>
</comment>
<dbReference type="EMBL" id="JACCBK010000001">
    <property type="protein sequence ID" value="NYD85520.1"/>
    <property type="molecule type" value="Genomic_DNA"/>
</dbReference>
<evidence type="ECO:0000259" key="1">
    <source>
        <dbReference type="Pfam" id="PF12770"/>
    </source>
</evidence>
<protein>
    <submittedName>
        <fullName evidence="2">Tetratricopeptide (TPR) repeat protein</fullName>
    </submittedName>
</protein>
<name>A0A7Y9JYV6_9CELL</name>
<feature type="domain" description="CHAT" evidence="1">
    <location>
        <begin position="652"/>
        <end position="872"/>
    </location>
</feature>
<evidence type="ECO:0000313" key="2">
    <source>
        <dbReference type="EMBL" id="NYD85520.1"/>
    </source>
</evidence>
<gene>
    <name evidence="2" type="ORF">BKA21_001069</name>
</gene>
<evidence type="ECO:0000313" key="3">
    <source>
        <dbReference type="Proteomes" id="UP000577956"/>
    </source>
</evidence>
<dbReference type="SUPFAM" id="SSF48452">
    <property type="entry name" value="TPR-like"/>
    <property type="match status" value="1"/>
</dbReference>
<dbReference type="RefSeq" id="WP_140457317.1">
    <property type="nucleotide sequence ID" value="NZ_BAABFI010000011.1"/>
</dbReference>
<proteinExistence type="predicted"/>
<dbReference type="Pfam" id="PF12770">
    <property type="entry name" value="CHAT"/>
    <property type="match status" value="1"/>
</dbReference>
<reference evidence="2 3" key="1">
    <citation type="submission" date="2020-07" db="EMBL/GenBank/DDBJ databases">
        <title>Sequencing the genomes of 1000 actinobacteria strains.</title>
        <authorList>
            <person name="Klenk H.-P."/>
        </authorList>
    </citation>
    <scope>NUCLEOTIDE SEQUENCE [LARGE SCALE GENOMIC DNA]</scope>
    <source>
        <strain evidence="2 3">DSM 24482</strain>
    </source>
</reference>
<sequence>MPVRRSPVERIGTDETRADLLRRARGLHGKVTASPAQYIGTADSLVGKARELGDPEVLGYALRASGTARRLLMLHGEALDHLDEAVRLARAHGLVELEIWARSSRAMTRLEVGRASAARHDVNGALRALAGAKVGEVSDVEHLDALLLSQITVLDHHAGHLQRAEEGHRAVARHPGASDDLAARAMNNVAFLLSQRGAFAEALRWADLAVVRSARAGEALHGQVLQTRAWVEARAGQLTRSLRDFEEAALVCERAGLPRGEQYTDYADAMRELRLFAEAEQASLHALDEFVSAGAGLMEVETRVRLAETRLLAGDLRGAEEAALTAIEVARRQKRTEWRLRASIVALGARFKRGEVTPAGVREARAAARALEVRGSLESAAEAYLQVGRSALAIGQRRTAEADLGSAARLSAGGPLLSRVRGRVAAALIGTLRDEPRLVLAECRAGLRDLARHRAALPTMELRALASGHGADLGDIGLGALLRQGSPAAVLRWMERTRAAAMLGRLPVEPMAPERNARPSYSHDLVGSARETRPAVINDDDGVDRLRRSSWTREVVRPGTGSHEVPGLGRIRDALAGRVLVELGQHDGRYVAVVVTSRDVRVAEVCDVAEIDEHLRALVFALRRLADPRSAAAAEAARVSAMRRLDLMRAALLDPLRLAPDDELVITPVGRLHGVPWSGLHRGPVSLAPSATAWVRTAEEPIGHGAPVLVAGPGLVGAGEEVEALQRVHPDALLLGAAESSAERVVDAVAGADLAHLACHGVLRSDNPMFSAVVLADGPLTVQELHRAGVAPRRLVLASCHSGADVSYAGNELLGLVAAMLSRGTAGVVASIAAVPDVEVVDLMLGLHRRLAAGETMARALHGARGEIDRSTPAGFVNWCTFSAHGAG</sequence>
<organism evidence="2 3">
    <name type="scientific">Cellulomonas oligotrophica</name>
    <dbReference type="NCBI Taxonomy" id="931536"/>
    <lineage>
        <taxon>Bacteria</taxon>
        <taxon>Bacillati</taxon>
        <taxon>Actinomycetota</taxon>
        <taxon>Actinomycetes</taxon>
        <taxon>Micrococcales</taxon>
        <taxon>Cellulomonadaceae</taxon>
        <taxon>Cellulomonas</taxon>
    </lineage>
</organism>
<dbReference type="InterPro" id="IPR024983">
    <property type="entry name" value="CHAT_dom"/>
</dbReference>
<dbReference type="AlphaFoldDB" id="A0A7Y9JYV6"/>
<dbReference type="InterPro" id="IPR011990">
    <property type="entry name" value="TPR-like_helical_dom_sf"/>
</dbReference>